<evidence type="ECO:0000313" key="2">
    <source>
        <dbReference type="RefSeq" id="XP_019092464.1"/>
    </source>
</evidence>
<proteinExistence type="predicted"/>
<reference evidence="2" key="2">
    <citation type="submission" date="2025-08" db="UniProtKB">
        <authorList>
            <consortium name="RefSeq"/>
        </authorList>
    </citation>
    <scope>IDENTIFICATION</scope>
    <source>
        <tissue evidence="2">Leaf</tissue>
    </source>
</reference>
<gene>
    <name evidence="2" type="primary">LOC109129200</name>
</gene>
<reference evidence="1" key="1">
    <citation type="journal article" date="2014" name="Nat. Commun.">
        <title>The emerging biofuel crop Camelina sativa retains a highly undifferentiated hexaploid genome structure.</title>
        <authorList>
            <person name="Kagale S."/>
            <person name="Koh C."/>
            <person name="Nixon J."/>
            <person name="Bollina V."/>
            <person name="Clarke W.E."/>
            <person name="Tuteja R."/>
            <person name="Spillane C."/>
            <person name="Robinson S.J."/>
            <person name="Links M.G."/>
            <person name="Clarke C."/>
            <person name="Higgins E.E."/>
            <person name="Huebert T."/>
            <person name="Sharpe A.G."/>
            <person name="Parkin I.A."/>
        </authorList>
    </citation>
    <scope>NUCLEOTIDE SEQUENCE [LARGE SCALE GENOMIC DNA]</scope>
    <source>
        <strain evidence="1">cv. DH55</strain>
    </source>
</reference>
<dbReference type="GeneID" id="109129200"/>
<accession>A0ABM1R0C6</accession>
<name>A0ABM1R0C6_CAMSA</name>
<dbReference type="RefSeq" id="XP_019092464.1">
    <property type="nucleotide sequence ID" value="XM_019236919.1"/>
</dbReference>
<sequence length="140" mass="16789">MVHAQSHYSFEVRQVRSRLFLIRHPRPRYLKKIRWKDRDEFLEEISKLKSVPEIISRIDDYLKQIKEEIRDLDLGGGVEMIIEIEKSRERGEHGKRRKKQKNPNFFFFFSAPNHLLTRSRSLSILKNPKKGSILLEKLGF</sequence>
<protein>
    <submittedName>
        <fullName evidence="2">Uncharacterized protein LOC109129200</fullName>
    </submittedName>
</protein>
<organism evidence="1 2">
    <name type="scientific">Camelina sativa</name>
    <name type="common">False flax</name>
    <name type="synonym">Myagrum sativum</name>
    <dbReference type="NCBI Taxonomy" id="90675"/>
    <lineage>
        <taxon>Eukaryota</taxon>
        <taxon>Viridiplantae</taxon>
        <taxon>Streptophyta</taxon>
        <taxon>Embryophyta</taxon>
        <taxon>Tracheophyta</taxon>
        <taxon>Spermatophyta</taxon>
        <taxon>Magnoliopsida</taxon>
        <taxon>eudicotyledons</taxon>
        <taxon>Gunneridae</taxon>
        <taxon>Pentapetalae</taxon>
        <taxon>rosids</taxon>
        <taxon>malvids</taxon>
        <taxon>Brassicales</taxon>
        <taxon>Brassicaceae</taxon>
        <taxon>Camelineae</taxon>
        <taxon>Camelina</taxon>
    </lineage>
</organism>
<dbReference type="Proteomes" id="UP000694864">
    <property type="component" value="Chromosome 15"/>
</dbReference>
<evidence type="ECO:0000313" key="1">
    <source>
        <dbReference type="Proteomes" id="UP000694864"/>
    </source>
</evidence>
<keyword evidence="1" id="KW-1185">Reference proteome</keyword>